<dbReference type="EMBL" id="JAHQCX010000025">
    <property type="protein sequence ID" value="MBU9728894.1"/>
    <property type="molecule type" value="Genomic_DNA"/>
</dbReference>
<dbReference type="SUPFAM" id="SSF101960">
    <property type="entry name" value="Stabilizer of iron transporter SufD"/>
    <property type="match status" value="1"/>
</dbReference>
<evidence type="ECO:0000313" key="3">
    <source>
        <dbReference type="EMBL" id="MBU9728894.1"/>
    </source>
</evidence>
<accession>A0ABS6KEG6</accession>
<comment type="caution">
    <text evidence="3">The sequence shown here is derived from an EMBL/GenBank/DDBJ whole genome shotgun (WGS) entry which is preliminary data.</text>
</comment>
<evidence type="ECO:0000259" key="2">
    <source>
        <dbReference type="Pfam" id="PF01458"/>
    </source>
</evidence>
<gene>
    <name evidence="3" type="ORF">KTH90_23160</name>
</gene>
<reference evidence="3 4" key="1">
    <citation type="submission" date="2021-06" db="EMBL/GenBank/DDBJ databases">
        <title>Description of novel taxa of the family Lachnospiraceae.</title>
        <authorList>
            <person name="Chaplin A.V."/>
            <person name="Sokolova S.R."/>
            <person name="Pikina A.P."/>
            <person name="Korzhanova M."/>
            <person name="Belova V."/>
            <person name="Korostin D."/>
            <person name="Efimov B.A."/>
        </authorList>
    </citation>
    <scope>NUCLEOTIDE SEQUENCE [LARGE SCALE GENOMIC DNA]</scope>
    <source>
        <strain evidence="3 4">ASD4241</strain>
    </source>
</reference>
<dbReference type="RefSeq" id="WP_238727532.1">
    <property type="nucleotide sequence ID" value="NZ_JAHQCX010000025.1"/>
</dbReference>
<organism evidence="3 4">
    <name type="scientific">Diplocloster modestus</name>
    <dbReference type="NCBI Taxonomy" id="2850322"/>
    <lineage>
        <taxon>Bacteria</taxon>
        <taxon>Bacillati</taxon>
        <taxon>Bacillota</taxon>
        <taxon>Clostridia</taxon>
        <taxon>Lachnospirales</taxon>
        <taxon>Lachnospiraceae</taxon>
        <taxon>Diplocloster</taxon>
    </lineage>
</organism>
<dbReference type="Proteomes" id="UP001314681">
    <property type="component" value="Unassembled WGS sequence"/>
</dbReference>
<keyword evidence="4" id="KW-1185">Reference proteome</keyword>
<dbReference type="PANTHER" id="PTHR30508">
    <property type="entry name" value="FES CLUSTER ASSEMBLY PROTEIN SUF"/>
    <property type="match status" value="1"/>
</dbReference>
<protein>
    <submittedName>
        <fullName evidence="3">SufD family Fe-S cluster assembly protein</fullName>
    </submittedName>
</protein>
<feature type="domain" description="SUF system FeS cluster assembly SufBD core" evidence="2">
    <location>
        <begin position="85"/>
        <end position="303"/>
    </location>
</feature>
<evidence type="ECO:0000313" key="4">
    <source>
        <dbReference type="Proteomes" id="UP001314681"/>
    </source>
</evidence>
<proteinExistence type="inferred from homology"/>
<comment type="similarity">
    <text evidence="1">Belongs to the iron-sulfur cluster assembly SufBD family.</text>
</comment>
<dbReference type="InterPro" id="IPR055346">
    <property type="entry name" value="Fe-S_cluster_assembly_SufBD"/>
</dbReference>
<dbReference type="PANTHER" id="PTHR30508:SF1">
    <property type="entry name" value="UPF0051 PROTEIN ABCI8, CHLOROPLASTIC-RELATED"/>
    <property type="match status" value="1"/>
</dbReference>
<sequence length="306" mass="33101">MNKITEKLLELVSDWKGEFRGAYNIRENGECAGRQSSNHIRIDSKEDAPGLVIHISPEAQNEMVYIPACVTHGDVDDLVYNDFYVGAGADVTIVAGCGVHTDSEETARHNGIHRFFLEKGAHVLYKEKHIGTGVGAGLKKIDPVTDITLDEDAVLEMDTVQLGGVDRTLRKTSAVLAARARLTIHESILTDGEETAQTDFEVSMDGGDSSVNLVSRSVAKGKSCQEYHSRIKGNCRCTGHSECDAILMDRGTVNATPELFAGDPDAALIHEAAIGKIAGEQIVKLRTLGLTQEEAEARIVEGFLRG</sequence>
<evidence type="ECO:0000256" key="1">
    <source>
        <dbReference type="ARBA" id="ARBA00043967"/>
    </source>
</evidence>
<dbReference type="InterPro" id="IPR000825">
    <property type="entry name" value="SUF_FeS_clus_asmbl_SufBD_core"/>
</dbReference>
<dbReference type="Pfam" id="PF01458">
    <property type="entry name" value="SUFBD_core"/>
    <property type="match status" value="1"/>
</dbReference>
<dbReference type="InterPro" id="IPR037284">
    <property type="entry name" value="SUF_FeS_clus_asmbl_SufBD_sf"/>
</dbReference>
<name>A0ABS6KEG6_9FIRM</name>